<proteinExistence type="predicted"/>
<reference evidence="2" key="2">
    <citation type="submission" date="2022-01" db="EMBL/GenBank/DDBJ databases">
        <authorList>
            <person name="Yamashiro T."/>
            <person name="Shiraishi A."/>
            <person name="Satake H."/>
            <person name="Nakayama K."/>
        </authorList>
    </citation>
    <scope>NUCLEOTIDE SEQUENCE</scope>
</reference>
<dbReference type="EMBL" id="BQNB010014111">
    <property type="protein sequence ID" value="GJT24125.1"/>
    <property type="molecule type" value="Genomic_DNA"/>
</dbReference>
<feature type="region of interest" description="Disordered" evidence="1">
    <location>
        <begin position="141"/>
        <end position="161"/>
    </location>
</feature>
<dbReference type="Proteomes" id="UP001151760">
    <property type="component" value="Unassembled WGS sequence"/>
</dbReference>
<comment type="caution">
    <text evidence="2">The sequence shown here is derived from an EMBL/GenBank/DDBJ whole genome shotgun (WGS) entry which is preliminary data.</text>
</comment>
<evidence type="ECO:0000256" key="1">
    <source>
        <dbReference type="SAM" id="MobiDB-lite"/>
    </source>
</evidence>
<gene>
    <name evidence="2" type="ORF">Tco_0894062</name>
</gene>
<organism evidence="2 3">
    <name type="scientific">Tanacetum coccineum</name>
    <dbReference type="NCBI Taxonomy" id="301880"/>
    <lineage>
        <taxon>Eukaryota</taxon>
        <taxon>Viridiplantae</taxon>
        <taxon>Streptophyta</taxon>
        <taxon>Embryophyta</taxon>
        <taxon>Tracheophyta</taxon>
        <taxon>Spermatophyta</taxon>
        <taxon>Magnoliopsida</taxon>
        <taxon>eudicotyledons</taxon>
        <taxon>Gunneridae</taxon>
        <taxon>Pentapetalae</taxon>
        <taxon>asterids</taxon>
        <taxon>campanulids</taxon>
        <taxon>Asterales</taxon>
        <taxon>Asteraceae</taxon>
        <taxon>Asteroideae</taxon>
        <taxon>Anthemideae</taxon>
        <taxon>Anthemidinae</taxon>
        <taxon>Tanacetum</taxon>
    </lineage>
</organism>
<name>A0ABQ5CB26_9ASTR</name>
<keyword evidence="3" id="KW-1185">Reference proteome</keyword>
<reference evidence="2" key="1">
    <citation type="journal article" date="2022" name="Int. J. Mol. Sci.">
        <title>Draft Genome of Tanacetum Coccineum: Genomic Comparison of Closely Related Tanacetum-Family Plants.</title>
        <authorList>
            <person name="Yamashiro T."/>
            <person name="Shiraishi A."/>
            <person name="Nakayama K."/>
            <person name="Satake H."/>
        </authorList>
    </citation>
    <scope>NUCLEOTIDE SEQUENCE</scope>
</reference>
<evidence type="ECO:0000313" key="3">
    <source>
        <dbReference type="Proteomes" id="UP001151760"/>
    </source>
</evidence>
<sequence length="161" mass="17819">MDKLPADSRRIKTLVELHIDGTAITERPGCSSQSFVSQDGGLHPGNLHDEPLLVGKNVALWWKYDVFVSFKGEDIRNSICSVISTKKEFMLLEMILNCLKGKKYLLTSTKPLKNRGSIDLREGIAVNLDVDALHNRMQRFNENQTGNGANVQPKAGARGVA</sequence>
<protein>
    <submittedName>
        <fullName evidence="2">Uncharacterized protein</fullName>
    </submittedName>
</protein>
<feature type="compositionally biased region" description="Polar residues" evidence="1">
    <location>
        <begin position="141"/>
        <end position="150"/>
    </location>
</feature>
<accession>A0ABQ5CB26</accession>
<evidence type="ECO:0000313" key="2">
    <source>
        <dbReference type="EMBL" id="GJT24125.1"/>
    </source>
</evidence>